<reference evidence="1" key="1">
    <citation type="journal article" date="2018" name="Nat. Genet.">
        <title>Extensive intraspecific gene order and gene structural variations between Mo17 and other maize genomes.</title>
        <authorList>
            <person name="Sun S."/>
            <person name="Zhou Y."/>
            <person name="Chen J."/>
            <person name="Shi J."/>
            <person name="Zhao H."/>
            <person name="Zhao H."/>
            <person name="Song W."/>
            <person name="Zhang M."/>
            <person name="Cui Y."/>
            <person name="Dong X."/>
            <person name="Liu H."/>
            <person name="Ma X."/>
            <person name="Jiao Y."/>
            <person name="Wang B."/>
            <person name="Wei X."/>
            <person name="Stein J.C."/>
            <person name="Glaubitz J.C."/>
            <person name="Lu F."/>
            <person name="Yu G."/>
            <person name="Liang C."/>
            <person name="Fengler K."/>
            <person name="Li B."/>
            <person name="Rafalski A."/>
            <person name="Schnable P.S."/>
            <person name="Ware D.H."/>
            <person name="Buckler E.S."/>
            <person name="Lai J."/>
        </authorList>
    </citation>
    <scope>NUCLEOTIDE SEQUENCE [LARGE SCALE GENOMIC DNA]</scope>
    <source>
        <tissue evidence="1">Seedling</tissue>
    </source>
</reference>
<evidence type="ECO:0000313" key="1">
    <source>
        <dbReference type="EMBL" id="PWZ26903.1"/>
    </source>
</evidence>
<dbReference type="Proteomes" id="UP000251960">
    <property type="component" value="Chromosome 4"/>
</dbReference>
<proteinExistence type="predicted"/>
<protein>
    <submittedName>
        <fullName evidence="1">Uncharacterized protein</fullName>
    </submittedName>
</protein>
<name>A0A3L6F215_MAIZE</name>
<dbReference type="AlphaFoldDB" id="A0A3L6F215"/>
<sequence length="51" mass="6276">MIFWPLQFSRFLDSRTEDLRYLHGWIHFLLQTLQFIKERRPGPLINLTLCD</sequence>
<organism evidence="1">
    <name type="scientific">Zea mays</name>
    <name type="common">Maize</name>
    <dbReference type="NCBI Taxonomy" id="4577"/>
    <lineage>
        <taxon>Eukaryota</taxon>
        <taxon>Viridiplantae</taxon>
        <taxon>Streptophyta</taxon>
        <taxon>Embryophyta</taxon>
        <taxon>Tracheophyta</taxon>
        <taxon>Spermatophyta</taxon>
        <taxon>Magnoliopsida</taxon>
        <taxon>Liliopsida</taxon>
        <taxon>Poales</taxon>
        <taxon>Poaceae</taxon>
        <taxon>PACMAD clade</taxon>
        <taxon>Panicoideae</taxon>
        <taxon>Andropogonodae</taxon>
        <taxon>Andropogoneae</taxon>
        <taxon>Tripsacinae</taxon>
        <taxon>Zea</taxon>
    </lineage>
</organism>
<dbReference type="EMBL" id="NCVQ01000005">
    <property type="protein sequence ID" value="PWZ26903.1"/>
    <property type="molecule type" value="Genomic_DNA"/>
</dbReference>
<accession>A0A3L6F215</accession>
<gene>
    <name evidence="1" type="ORF">Zm00014a_042908</name>
</gene>
<comment type="caution">
    <text evidence="1">The sequence shown here is derived from an EMBL/GenBank/DDBJ whole genome shotgun (WGS) entry which is preliminary data.</text>
</comment>